<evidence type="ECO:0000259" key="1">
    <source>
        <dbReference type="Pfam" id="PF07463"/>
    </source>
</evidence>
<accession>A0A8S5LIR0</accession>
<dbReference type="InterPro" id="IPR003615">
    <property type="entry name" value="HNH_nuc"/>
</dbReference>
<reference evidence="3" key="1">
    <citation type="journal article" date="2021" name="Proc. Natl. Acad. Sci. U.S.A.">
        <title>A Catalog of Tens of Thousands of Viruses from Human Metagenomes Reveals Hidden Associations with Chronic Diseases.</title>
        <authorList>
            <person name="Tisza M.J."/>
            <person name="Buck C.B."/>
        </authorList>
    </citation>
    <scope>NUCLEOTIDE SEQUENCE</scope>
    <source>
        <strain evidence="3">CtoD91</strain>
    </source>
</reference>
<feature type="domain" description="NUMOD4" evidence="1">
    <location>
        <begin position="10"/>
        <end position="64"/>
    </location>
</feature>
<protein>
    <submittedName>
        <fullName evidence="3">Homing endonuclease</fullName>
    </submittedName>
</protein>
<dbReference type="InterPro" id="IPR010902">
    <property type="entry name" value="NUMOD4"/>
</dbReference>
<proteinExistence type="predicted"/>
<dbReference type="Gene3D" id="3.90.75.20">
    <property type="match status" value="1"/>
</dbReference>
<keyword evidence="3" id="KW-0540">Nuclease</keyword>
<dbReference type="Pfam" id="PF13392">
    <property type="entry name" value="HNH_3"/>
    <property type="match status" value="1"/>
</dbReference>
<feature type="domain" description="HNH nuclease" evidence="2">
    <location>
        <begin position="76"/>
        <end position="120"/>
    </location>
</feature>
<dbReference type="EMBL" id="BK015855">
    <property type="protein sequence ID" value="DAD69744.1"/>
    <property type="molecule type" value="Genomic_DNA"/>
</dbReference>
<dbReference type="GO" id="GO:0004519">
    <property type="term" value="F:endonuclease activity"/>
    <property type="evidence" value="ECO:0007669"/>
    <property type="project" value="UniProtKB-KW"/>
</dbReference>
<dbReference type="SUPFAM" id="SSF54060">
    <property type="entry name" value="His-Me finger endonucleases"/>
    <property type="match status" value="1"/>
</dbReference>
<organism evidence="3">
    <name type="scientific">Siphoviridae sp. ctoD91</name>
    <dbReference type="NCBI Taxonomy" id="2827591"/>
    <lineage>
        <taxon>Viruses</taxon>
        <taxon>Duplodnaviria</taxon>
        <taxon>Heunggongvirae</taxon>
        <taxon>Uroviricota</taxon>
        <taxon>Caudoviricetes</taxon>
    </lineage>
</organism>
<keyword evidence="3" id="KW-0378">Hydrolase</keyword>
<dbReference type="Pfam" id="PF07463">
    <property type="entry name" value="NUMOD4"/>
    <property type="match status" value="1"/>
</dbReference>
<keyword evidence="3" id="KW-0255">Endonuclease</keyword>
<dbReference type="InterPro" id="IPR044925">
    <property type="entry name" value="His-Me_finger_sf"/>
</dbReference>
<dbReference type="GO" id="GO:0016788">
    <property type="term" value="F:hydrolase activity, acting on ester bonds"/>
    <property type="evidence" value="ECO:0007669"/>
    <property type="project" value="InterPro"/>
</dbReference>
<evidence type="ECO:0000259" key="2">
    <source>
        <dbReference type="Pfam" id="PF13392"/>
    </source>
</evidence>
<evidence type="ECO:0000313" key="3">
    <source>
        <dbReference type="EMBL" id="DAD69744.1"/>
    </source>
</evidence>
<name>A0A8S5LIR0_9CAUD</name>
<sequence length="184" mass="21196">MIINKITMDEVWKDIDGYNGIFQVSNLGRVRSIDRFVKGAYGRRWIKGKIFKPVLNKSDGYLRVVFMVDGISKRHYLHRLIANAFLPKIDGKEYVNHIDGNKLNNSIFNIEWCTLKENQQHAFRIGLNHGKRGTANNNAKLSSQMAKDIIKDYQSGTYTYRELAKKYHVGHSTIGNVITKSITY</sequence>